<dbReference type="Proteomes" id="UP000276133">
    <property type="component" value="Unassembled WGS sequence"/>
</dbReference>
<organism evidence="1 2">
    <name type="scientific">Brachionus plicatilis</name>
    <name type="common">Marine rotifer</name>
    <name type="synonym">Brachionus muelleri</name>
    <dbReference type="NCBI Taxonomy" id="10195"/>
    <lineage>
        <taxon>Eukaryota</taxon>
        <taxon>Metazoa</taxon>
        <taxon>Spiralia</taxon>
        <taxon>Gnathifera</taxon>
        <taxon>Rotifera</taxon>
        <taxon>Eurotatoria</taxon>
        <taxon>Monogononta</taxon>
        <taxon>Pseudotrocha</taxon>
        <taxon>Ploima</taxon>
        <taxon>Brachionidae</taxon>
        <taxon>Brachionus</taxon>
    </lineage>
</organism>
<proteinExistence type="predicted"/>
<reference evidence="1 2" key="1">
    <citation type="journal article" date="2018" name="Sci. Rep.">
        <title>Genomic signatures of local adaptation to the degree of environmental predictability in rotifers.</title>
        <authorList>
            <person name="Franch-Gras L."/>
            <person name="Hahn C."/>
            <person name="Garcia-Roger E.M."/>
            <person name="Carmona M.J."/>
            <person name="Serra M."/>
            <person name="Gomez A."/>
        </authorList>
    </citation>
    <scope>NUCLEOTIDE SEQUENCE [LARGE SCALE GENOMIC DNA]</scope>
    <source>
        <strain evidence="1">HYR1</strain>
    </source>
</reference>
<dbReference type="AlphaFoldDB" id="A0A3M7SRZ5"/>
<protein>
    <submittedName>
        <fullName evidence="1">Uncharacterized protein</fullName>
    </submittedName>
</protein>
<feature type="non-terminal residue" evidence="1">
    <location>
        <position position="1"/>
    </location>
</feature>
<sequence length="99" mass="11485">SFVDKIKFLGFFEEIADGQINACKSTMFETGDYEVSCLFRNCSIILPMQAEWLVLELSLWSCRTHFIVNDVIFIPNEYHAGIKIGKNRKNAAFKIRKKF</sequence>
<evidence type="ECO:0000313" key="1">
    <source>
        <dbReference type="EMBL" id="RNA38614.1"/>
    </source>
</evidence>
<evidence type="ECO:0000313" key="2">
    <source>
        <dbReference type="Proteomes" id="UP000276133"/>
    </source>
</evidence>
<dbReference type="OrthoDB" id="10182008at2759"/>
<gene>
    <name evidence="1" type="ORF">BpHYR1_029655</name>
</gene>
<keyword evidence="2" id="KW-1185">Reference proteome</keyword>
<dbReference type="EMBL" id="REGN01000847">
    <property type="protein sequence ID" value="RNA38614.1"/>
    <property type="molecule type" value="Genomic_DNA"/>
</dbReference>
<name>A0A3M7SRZ5_BRAPC</name>
<comment type="caution">
    <text evidence="1">The sequence shown here is derived from an EMBL/GenBank/DDBJ whole genome shotgun (WGS) entry which is preliminary data.</text>
</comment>
<accession>A0A3M7SRZ5</accession>